<dbReference type="AlphaFoldDB" id="A0AAV3YSQ7"/>
<evidence type="ECO:0000313" key="3">
    <source>
        <dbReference type="Proteomes" id="UP000735302"/>
    </source>
</evidence>
<name>A0AAV3YSQ7_9GAST</name>
<accession>A0AAV3YSQ7</accession>
<evidence type="ECO:0000313" key="2">
    <source>
        <dbReference type="EMBL" id="GFN85464.1"/>
    </source>
</evidence>
<keyword evidence="3" id="KW-1185">Reference proteome</keyword>
<feature type="region of interest" description="Disordered" evidence="1">
    <location>
        <begin position="1"/>
        <end position="73"/>
    </location>
</feature>
<sequence length="168" mass="19589">MRTIHSRQLSISTPTHPPGHKNIKKGEKTPDPNQSRDTKFVTNRTRRPSSWLPVRGLRPGKKKGGKEKDLRGGCRSRTRIVINRLRGANLSILAKMVRTEKEGAEKLRRLTRREPLQASSKDTRTETLRTLEHQILPNLCKISDKFDYKCRVHFFMRTFSTLWFYSFS</sequence>
<evidence type="ECO:0000256" key="1">
    <source>
        <dbReference type="SAM" id="MobiDB-lite"/>
    </source>
</evidence>
<protein>
    <submittedName>
        <fullName evidence="2">Uncharacterized protein</fullName>
    </submittedName>
</protein>
<reference evidence="2 3" key="1">
    <citation type="journal article" date="2021" name="Elife">
        <title>Chloroplast acquisition without the gene transfer in kleptoplastic sea slugs, Plakobranchus ocellatus.</title>
        <authorList>
            <person name="Maeda T."/>
            <person name="Takahashi S."/>
            <person name="Yoshida T."/>
            <person name="Shimamura S."/>
            <person name="Takaki Y."/>
            <person name="Nagai Y."/>
            <person name="Toyoda A."/>
            <person name="Suzuki Y."/>
            <person name="Arimoto A."/>
            <person name="Ishii H."/>
            <person name="Satoh N."/>
            <person name="Nishiyama T."/>
            <person name="Hasebe M."/>
            <person name="Maruyama T."/>
            <person name="Minagawa J."/>
            <person name="Obokata J."/>
            <person name="Shigenobu S."/>
        </authorList>
    </citation>
    <scope>NUCLEOTIDE SEQUENCE [LARGE SCALE GENOMIC DNA]</scope>
</reference>
<dbReference type="Proteomes" id="UP000735302">
    <property type="component" value="Unassembled WGS sequence"/>
</dbReference>
<comment type="caution">
    <text evidence="2">The sequence shown here is derived from an EMBL/GenBank/DDBJ whole genome shotgun (WGS) entry which is preliminary data.</text>
</comment>
<feature type="compositionally biased region" description="Basic and acidic residues" evidence="1">
    <location>
        <begin position="24"/>
        <end position="39"/>
    </location>
</feature>
<proteinExistence type="predicted"/>
<gene>
    <name evidence="2" type="ORF">PoB_001197000</name>
</gene>
<organism evidence="2 3">
    <name type="scientific">Plakobranchus ocellatus</name>
    <dbReference type="NCBI Taxonomy" id="259542"/>
    <lineage>
        <taxon>Eukaryota</taxon>
        <taxon>Metazoa</taxon>
        <taxon>Spiralia</taxon>
        <taxon>Lophotrochozoa</taxon>
        <taxon>Mollusca</taxon>
        <taxon>Gastropoda</taxon>
        <taxon>Heterobranchia</taxon>
        <taxon>Euthyneura</taxon>
        <taxon>Panpulmonata</taxon>
        <taxon>Sacoglossa</taxon>
        <taxon>Placobranchoidea</taxon>
        <taxon>Plakobranchidae</taxon>
        <taxon>Plakobranchus</taxon>
    </lineage>
</organism>
<feature type="compositionally biased region" description="Polar residues" evidence="1">
    <location>
        <begin position="1"/>
        <end position="14"/>
    </location>
</feature>
<dbReference type="EMBL" id="BLXT01001414">
    <property type="protein sequence ID" value="GFN85464.1"/>
    <property type="molecule type" value="Genomic_DNA"/>
</dbReference>